<proteinExistence type="predicted"/>
<accession>A0A8X8Z239</accession>
<dbReference type="EMBL" id="PNBA02000020">
    <property type="protein sequence ID" value="KAG6389081.1"/>
    <property type="molecule type" value="Genomic_DNA"/>
</dbReference>
<name>A0A8X8Z239_SALSN</name>
<sequence length="144" mass="14948">MSDSKANGSAPPHLYGKRRDGARVQMLEREIAFLDEELKSLESIPPASRSCEEVAEFVIGNVDPLIPTSLPLGLRSLVNHGVSGNGSVERAASTFCGFAAAVCRGAATVRRVIPAATHVGAAKYRHAGASPALLANALRSGNAA</sequence>
<keyword evidence="2" id="KW-1185">Reference proteome</keyword>
<dbReference type="PANTHER" id="PTHR32378:SF10">
    <property type="entry name" value="GUANINE NUCLEOTIDE-BINDING PROTEIN SUBUNIT GAMMA 3"/>
    <property type="match status" value="1"/>
</dbReference>
<dbReference type="PANTHER" id="PTHR32378">
    <property type="entry name" value="GUANINE NUCLEOTIDE-BINDING PROTEIN SUBUNIT GAMMA 3"/>
    <property type="match status" value="1"/>
</dbReference>
<reference evidence="1" key="1">
    <citation type="submission" date="2018-01" db="EMBL/GenBank/DDBJ databases">
        <authorList>
            <person name="Mao J.F."/>
        </authorList>
    </citation>
    <scope>NUCLEOTIDE SEQUENCE</scope>
    <source>
        <strain evidence="1">Huo1</strain>
        <tissue evidence="1">Leaf</tissue>
    </source>
</reference>
<organism evidence="1">
    <name type="scientific">Salvia splendens</name>
    <name type="common">Scarlet sage</name>
    <dbReference type="NCBI Taxonomy" id="180675"/>
    <lineage>
        <taxon>Eukaryota</taxon>
        <taxon>Viridiplantae</taxon>
        <taxon>Streptophyta</taxon>
        <taxon>Embryophyta</taxon>
        <taxon>Tracheophyta</taxon>
        <taxon>Spermatophyta</taxon>
        <taxon>Magnoliopsida</taxon>
        <taxon>eudicotyledons</taxon>
        <taxon>Gunneridae</taxon>
        <taxon>Pentapetalae</taxon>
        <taxon>asterids</taxon>
        <taxon>lamiids</taxon>
        <taxon>Lamiales</taxon>
        <taxon>Lamiaceae</taxon>
        <taxon>Nepetoideae</taxon>
        <taxon>Mentheae</taxon>
        <taxon>Salviinae</taxon>
        <taxon>Salvia</taxon>
        <taxon>Salvia subgen. Calosphace</taxon>
        <taxon>core Calosphace</taxon>
    </lineage>
</organism>
<evidence type="ECO:0008006" key="3">
    <source>
        <dbReference type="Google" id="ProtNLM"/>
    </source>
</evidence>
<dbReference type="AlphaFoldDB" id="A0A8X8Z239"/>
<gene>
    <name evidence="1" type="ORF">SASPL_150540</name>
</gene>
<comment type="caution">
    <text evidence="1">The sequence shown here is derived from an EMBL/GenBank/DDBJ whole genome shotgun (WGS) entry which is preliminary data.</text>
</comment>
<reference evidence="1" key="2">
    <citation type="submission" date="2020-08" db="EMBL/GenBank/DDBJ databases">
        <title>Plant Genome Project.</title>
        <authorList>
            <person name="Zhang R.-G."/>
        </authorList>
    </citation>
    <scope>NUCLEOTIDE SEQUENCE</scope>
    <source>
        <strain evidence="1">Huo1</strain>
        <tissue evidence="1">Leaf</tissue>
    </source>
</reference>
<dbReference type="InterPro" id="IPR055305">
    <property type="entry name" value="GG3-like"/>
</dbReference>
<evidence type="ECO:0000313" key="1">
    <source>
        <dbReference type="EMBL" id="KAG6389081.1"/>
    </source>
</evidence>
<protein>
    <recommendedName>
        <fullName evidence="3">G protein gamma domain-containing protein</fullName>
    </recommendedName>
</protein>
<dbReference type="Proteomes" id="UP000298416">
    <property type="component" value="Unassembled WGS sequence"/>
</dbReference>
<evidence type="ECO:0000313" key="2">
    <source>
        <dbReference type="Proteomes" id="UP000298416"/>
    </source>
</evidence>